<comment type="caution">
    <text evidence="5">The sequence shown here is derived from an EMBL/GenBank/DDBJ whole genome shotgun (WGS) entry which is preliminary data.</text>
</comment>
<dbReference type="PANTHER" id="PTHR30203">
    <property type="entry name" value="OUTER MEMBRANE CATION EFFLUX PROTEIN"/>
    <property type="match status" value="1"/>
</dbReference>
<keyword evidence="2" id="KW-0472">Membrane</keyword>
<keyword evidence="2" id="KW-1134">Transmembrane beta strand</keyword>
<keyword evidence="2" id="KW-0449">Lipoprotein</keyword>
<comment type="subcellular location">
    <subcellularLocation>
        <location evidence="2">Cell membrane</location>
        <topology evidence="2">Lipid-anchor</topology>
    </subcellularLocation>
</comment>
<sequence length="623" mass="68791">MTMHARKKQPSRTINIKRALLASVVCGSMFGMSGCGIPCRRGAMPGPAMPQQYQWNNGTEYEKPDAEPKASPEPTASDSSQTSNVAPVAHHELKPIESQTAPTSGIESTNSDDGPQLHELLKAPIVFPLQTDPTETTNRTSIATDAETTLVSAVGVIPVQHQVQIINADVTTSPTASWQYSESDLDFGISTLENSAQLPHSVFFNDPYLLELIQQALVGNQELRILAEEIRIACNETYARSGEYRPFVTLGAEAGLEKSGRHTRDGAVEEQLEVAPGKEFPDPLPNFLVGANVSWELDIWKRLRNAQNAAAMRYLATREGRNFVVTRLVAEIADNYYELLALDNRLATLKQTVAIQRQSLEIASAMKEAGRGNQLAVQRFQAEVQKNESEKTLIAQEIVEAENRINFLVGRYPQPVDRSNVEFIELELNALGTGVPSELLQNRPDIRQAEREVAAAGLDVRVARARFYPSLTLTGGLGWNAFSTGYLFRTPESLIYGVAGELVGPLINKRAIQAAYRTANAQQLQSIYNYQQTVLEAHIEVVNYISKVENYRDSLDAKQQQLQSLQDSVDSATKLFQNARVEYVEVLLAQREMLEAKMLLIDTKREQLGAIVNSYQALGGGAF</sequence>
<dbReference type="PANTHER" id="PTHR30203:SF30">
    <property type="entry name" value="OUTER MEMBRANE PROTEIN-RELATED"/>
    <property type="match status" value="1"/>
</dbReference>
<protein>
    <submittedName>
        <fullName evidence="5">TolC family protein</fullName>
    </submittedName>
</protein>
<feature type="coiled-coil region" evidence="3">
    <location>
        <begin position="548"/>
        <end position="582"/>
    </location>
</feature>
<reference evidence="5" key="1">
    <citation type="submission" date="2021-11" db="EMBL/GenBank/DDBJ databases">
        <title>Genome sequence.</title>
        <authorList>
            <person name="Sun Q."/>
        </authorList>
    </citation>
    <scope>NUCLEOTIDE SEQUENCE</scope>
    <source>
        <strain evidence="5">JC740</strain>
    </source>
</reference>
<organism evidence="5 6">
    <name type="scientific">Rhodopirellula halodulae</name>
    <dbReference type="NCBI Taxonomy" id="2894198"/>
    <lineage>
        <taxon>Bacteria</taxon>
        <taxon>Pseudomonadati</taxon>
        <taxon>Planctomycetota</taxon>
        <taxon>Planctomycetia</taxon>
        <taxon>Pirellulales</taxon>
        <taxon>Pirellulaceae</taxon>
        <taxon>Rhodopirellula</taxon>
    </lineage>
</organism>
<evidence type="ECO:0000256" key="4">
    <source>
        <dbReference type="SAM" id="MobiDB-lite"/>
    </source>
</evidence>
<comment type="similarity">
    <text evidence="1 2">Belongs to the outer membrane factor (OMF) (TC 1.B.17) family.</text>
</comment>
<keyword evidence="3" id="KW-0175">Coiled coil</keyword>
<evidence type="ECO:0000256" key="1">
    <source>
        <dbReference type="ARBA" id="ARBA00007613"/>
    </source>
</evidence>
<gene>
    <name evidence="5" type="ORF">LOC71_13155</name>
</gene>
<evidence type="ECO:0000256" key="2">
    <source>
        <dbReference type="RuleBase" id="RU362097"/>
    </source>
</evidence>
<dbReference type="RefSeq" id="WP_230274167.1">
    <property type="nucleotide sequence ID" value="NZ_JAJKFW010000023.1"/>
</dbReference>
<evidence type="ECO:0000313" key="6">
    <source>
        <dbReference type="Proteomes" id="UP001430306"/>
    </source>
</evidence>
<feature type="compositionally biased region" description="Basic and acidic residues" evidence="4">
    <location>
        <begin position="60"/>
        <end position="70"/>
    </location>
</feature>
<proteinExistence type="inferred from homology"/>
<keyword evidence="2" id="KW-0564">Palmitate</keyword>
<dbReference type="Proteomes" id="UP001430306">
    <property type="component" value="Unassembled WGS sequence"/>
</dbReference>
<dbReference type="SUPFAM" id="SSF56954">
    <property type="entry name" value="Outer membrane efflux proteins (OEP)"/>
    <property type="match status" value="1"/>
</dbReference>
<feature type="compositionally biased region" description="Polar residues" evidence="4">
    <location>
        <begin position="74"/>
        <end position="85"/>
    </location>
</feature>
<keyword evidence="6" id="KW-1185">Reference proteome</keyword>
<keyword evidence="2" id="KW-0812">Transmembrane</keyword>
<feature type="compositionally biased region" description="Polar residues" evidence="4">
    <location>
        <begin position="97"/>
        <end position="113"/>
    </location>
</feature>
<evidence type="ECO:0000313" key="5">
    <source>
        <dbReference type="EMBL" id="MCC9643226.1"/>
    </source>
</evidence>
<dbReference type="InterPro" id="IPR010131">
    <property type="entry name" value="MdtP/NodT-like"/>
</dbReference>
<dbReference type="NCBIfam" id="TIGR01845">
    <property type="entry name" value="outer_NodT"/>
    <property type="match status" value="1"/>
</dbReference>
<dbReference type="Gene3D" id="1.20.1600.10">
    <property type="entry name" value="Outer membrane efflux proteins (OEP)"/>
    <property type="match status" value="1"/>
</dbReference>
<accession>A0ABS8NL70</accession>
<dbReference type="PROSITE" id="PS51257">
    <property type="entry name" value="PROKAR_LIPOPROTEIN"/>
    <property type="match status" value="1"/>
</dbReference>
<dbReference type="Pfam" id="PF02321">
    <property type="entry name" value="OEP"/>
    <property type="match status" value="2"/>
</dbReference>
<dbReference type="Gene3D" id="2.20.200.10">
    <property type="entry name" value="Outer membrane efflux proteins (OEP)"/>
    <property type="match status" value="1"/>
</dbReference>
<dbReference type="EMBL" id="JAJKFW010000023">
    <property type="protein sequence ID" value="MCC9643226.1"/>
    <property type="molecule type" value="Genomic_DNA"/>
</dbReference>
<name>A0ABS8NL70_9BACT</name>
<evidence type="ECO:0000256" key="3">
    <source>
        <dbReference type="SAM" id="Coils"/>
    </source>
</evidence>
<feature type="region of interest" description="Disordered" evidence="4">
    <location>
        <begin position="50"/>
        <end position="115"/>
    </location>
</feature>
<dbReference type="InterPro" id="IPR003423">
    <property type="entry name" value="OMP_efflux"/>
</dbReference>